<dbReference type="AlphaFoldDB" id="A0A2P2NEM6"/>
<dbReference type="EMBL" id="GGEC01060386">
    <property type="protein sequence ID" value="MBX40870.1"/>
    <property type="molecule type" value="Transcribed_RNA"/>
</dbReference>
<organism evidence="2">
    <name type="scientific">Rhizophora mucronata</name>
    <name type="common">Asiatic mangrove</name>
    <dbReference type="NCBI Taxonomy" id="61149"/>
    <lineage>
        <taxon>Eukaryota</taxon>
        <taxon>Viridiplantae</taxon>
        <taxon>Streptophyta</taxon>
        <taxon>Embryophyta</taxon>
        <taxon>Tracheophyta</taxon>
        <taxon>Spermatophyta</taxon>
        <taxon>Magnoliopsida</taxon>
        <taxon>eudicotyledons</taxon>
        <taxon>Gunneridae</taxon>
        <taxon>Pentapetalae</taxon>
        <taxon>rosids</taxon>
        <taxon>fabids</taxon>
        <taxon>Malpighiales</taxon>
        <taxon>Rhizophoraceae</taxon>
        <taxon>Rhizophora</taxon>
    </lineage>
</organism>
<feature type="region of interest" description="Disordered" evidence="1">
    <location>
        <begin position="39"/>
        <end position="58"/>
    </location>
</feature>
<accession>A0A2P2NEM6</accession>
<proteinExistence type="predicted"/>
<protein>
    <submittedName>
        <fullName evidence="2">Uncharacterized protein</fullName>
    </submittedName>
</protein>
<sequence length="58" mass="6533">MRILHGIKENLIICVMCHLFASKKEKSIKIISASINHISSYPRPTGKEGKGTPLQNWN</sequence>
<evidence type="ECO:0000256" key="1">
    <source>
        <dbReference type="SAM" id="MobiDB-lite"/>
    </source>
</evidence>
<name>A0A2P2NEM6_RHIMU</name>
<reference evidence="2" key="1">
    <citation type="submission" date="2018-02" db="EMBL/GenBank/DDBJ databases">
        <title>Rhizophora mucronata_Transcriptome.</title>
        <authorList>
            <person name="Meera S.P."/>
            <person name="Sreeshan A."/>
            <person name="Augustine A."/>
        </authorList>
    </citation>
    <scope>NUCLEOTIDE SEQUENCE</scope>
    <source>
        <tissue evidence="2">Leaf</tissue>
    </source>
</reference>
<evidence type="ECO:0000313" key="2">
    <source>
        <dbReference type="EMBL" id="MBX40870.1"/>
    </source>
</evidence>